<comment type="pathway">
    <text evidence="2">Protein modification; protein glycosylation.</text>
</comment>
<proteinExistence type="inferred from homology"/>
<dbReference type="AlphaFoldDB" id="A0A8C5R257"/>
<comment type="subcellular location">
    <subcellularLocation>
        <location evidence="1 13">Golgi apparatus membrane</location>
        <topology evidence="1 13">Single-pass type II membrane protein</topology>
    </subcellularLocation>
</comment>
<evidence type="ECO:0000256" key="13">
    <source>
        <dbReference type="RuleBase" id="RU363063"/>
    </source>
</evidence>
<dbReference type="Gene3D" id="3.90.550.50">
    <property type="match status" value="1"/>
</dbReference>
<evidence type="ECO:0000256" key="11">
    <source>
        <dbReference type="ARBA" id="ARBA00023136"/>
    </source>
</evidence>
<evidence type="ECO:0000313" key="15">
    <source>
        <dbReference type="Proteomes" id="UP000694569"/>
    </source>
</evidence>
<keyword evidence="11 13" id="KW-0472">Membrane</keyword>
<dbReference type="PANTHER" id="PTHR11214:SF19">
    <property type="entry name" value="BETA-1,3-GALACTOSYLTRANSFERASE 2"/>
    <property type="match status" value="1"/>
</dbReference>
<dbReference type="GO" id="GO:0006629">
    <property type="term" value="P:lipid metabolic process"/>
    <property type="evidence" value="ECO:0007669"/>
    <property type="project" value="UniProtKB-KW"/>
</dbReference>
<evidence type="ECO:0000256" key="3">
    <source>
        <dbReference type="ARBA" id="ARBA00008661"/>
    </source>
</evidence>
<evidence type="ECO:0000256" key="7">
    <source>
        <dbReference type="ARBA" id="ARBA00022968"/>
    </source>
</evidence>
<evidence type="ECO:0000256" key="5">
    <source>
        <dbReference type="ARBA" id="ARBA00022679"/>
    </source>
</evidence>
<dbReference type="FunFam" id="3.90.550.50:FF:000001">
    <property type="entry name" value="Hexosyltransferase"/>
    <property type="match status" value="1"/>
</dbReference>
<evidence type="ECO:0000313" key="14">
    <source>
        <dbReference type="Ensembl" id="ENSLLEP00000045190.1"/>
    </source>
</evidence>
<keyword evidence="8 13" id="KW-1133">Transmembrane helix</keyword>
<dbReference type="PANTHER" id="PTHR11214">
    <property type="entry name" value="BETA-1,3-N-ACETYLGLUCOSAMINYLTRANSFERASE"/>
    <property type="match status" value="1"/>
</dbReference>
<reference evidence="14" key="2">
    <citation type="submission" date="2025-09" db="UniProtKB">
        <authorList>
            <consortium name="Ensembl"/>
        </authorList>
    </citation>
    <scope>IDENTIFICATION</scope>
</reference>
<dbReference type="Pfam" id="PF01762">
    <property type="entry name" value="Galactosyl_T"/>
    <property type="match status" value="1"/>
</dbReference>
<evidence type="ECO:0000256" key="6">
    <source>
        <dbReference type="ARBA" id="ARBA00022692"/>
    </source>
</evidence>
<dbReference type="GO" id="GO:0006493">
    <property type="term" value="P:protein O-linked glycosylation"/>
    <property type="evidence" value="ECO:0007669"/>
    <property type="project" value="TreeGrafter"/>
</dbReference>
<keyword evidence="6 13" id="KW-0812">Transmembrane</keyword>
<keyword evidence="9 13" id="KW-0333">Golgi apparatus</keyword>
<evidence type="ECO:0000256" key="2">
    <source>
        <dbReference type="ARBA" id="ARBA00004922"/>
    </source>
</evidence>
<reference evidence="14" key="1">
    <citation type="submission" date="2025-08" db="UniProtKB">
        <authorList>
            <consortium name="Ensembl"/>
        </authorList>
    </citation>
    <scope>IDENTIFICATION</scope>
</reference>
<dbReference type="GO" id="GO:0008499">
    <property type="term" value="F:N-acetyl-beta-D-glucosaminide beta-(1,3)-galactosyltransferase activity"/>
    <property type="evidence" value="ECO:0007669"/>
    <property type="project" value="TreeGrafter"/>
</dbReference>
<keyword evidence="12" id="KW-0325">Glycoprotein</keyword>
<accession>A0A8C5R257</accession>
<evidence type="ECO:0000256" key="8">
    <source>
        <dbReference type="ARBA" id="ARBA00022989"/>
    </source>
</evidence>
<dbReference type="Proteomes" id="UP000694569">
    <property type="component" value="Unplaced"/>
</dbReference>
<evidence type="ECO:0000256" key="1">
    <source>
        <dbReference type="ARBA" id="ARBA00004323"/>
    </source>
</evidence>
<keyword evidence="5" id="KW-0808">Transferase</keyword>
<keyword evidence="15" id="KW-1185">Reference proteome</keyword>
<dbReference type="Ensembl" id="ENSLLET00000046990.1">
    <property type="protein sequence ID" value="ENSLLEP00000045190.1"/>
    <property type="gene ID" value="ENSLLEG00000028673.1"/>
</dbReference>
<evidence type="ECO:0000256" key="9">
    <source>
        <dbReference type="ARBA" id="ARBA00023034"/>
    </source>
</evidence>
<dbReference type="OrthoDB" id="5512589at2759"/>
<evidence type="ECO:0000256" key="12">
    <source>
        <dbReference type="ARBA" id="ARBA00023180"/>
    </source>
</evidence>
<dbReference type="InterPro" id="IPR002659">
    <property type="entry name" value="Glyco_trans_31"/>
</dbReference>
<keyword evidence="4 13" id="KW-0328">Glycosyltransferase</keyword>
<sequence length="397" mass="46205">MRFWKRTHCCAPWLKWHVRGLVSLCFTTGFVLLVFLLIVLLMLSNYSWFPRKLVNEDILKPQDVRQIKTKKSQINNSAWVGKNWIYTVHEKHQDGTNQSSQRLTGQQPDQGRPLDRASWEFQVYDYIINEPEKCLPGSPFLILLVPVSPGQLDARQAVRQTWGDEHTVPGIHVVRLFLLGRDVKQTYATRQAIVAEGTKYHDIIQQDYLDTYHNLTTKTLMGMNWVARYCPQAQYILKADTDMFVNTEYLITKLLKPDLPPRSNYFTGSIMKGYEPNRNKESKWYMSPDLYPADRYPVFCSGTGYVFSGDLAEKIFKISLTVKQLPLEDVYIGVCLNQMGVKPVAPPNQSVFNHWRVSYSDCTYNQIVTSHDFRPHELLRYWKQLQQNKHLCVKTAN</sequence>
<name>A0A8C5R257_9ANUR</name>
<keyword evidence="10" id="KW-0443">Lipid metabolism</keyword>
<protein>
    <recommendedName>
        <fullName evidence="13">Hexosyltransferase</fullName>
        <ecNumber evidence="13">2.4.1.-</ecNumber>
    </recommendedName>
</protein>
<dbReference type="EC" id="2.4.1.-" evidence="13"/>
<evidence type="ECO:0000256" key="10">
    <source>
        <dbReference type="ARBA" id="ARBA00023098"/>
    </source>
</evidence>
<keyword evidence="7 13" id="KW-0735">Signal-anchor</keyword>
<comment type="similarity">
    <text evidence="3 13">Belongs to the glycosyltransferase 31 family.</text>
</comment>
<dbReference type="GeneTree" id="ENSGT00940000155117"/>
<feature type="transmembrane region" description="Helical" evidence="13">
    <location>
        <begin position="21"/>
        <end position="43"/>
    </location>
</feature>
<dbReference type="GO" id="GO:0000139">
    <property type="term" value="C:Golgi membrane"/>
    <property type="evidence" value="ECO:0007669"/>
    <property type="project" value="UniProtKB-SubCell"/>
</dbReference>
<organism evidence="14 15">
    <name type="scientific">Leptobrachium leishanense</name>
    <name type="common">Leishan spiny toad</name>
    <dbReference type="NCBI Taxonomy" id="445787"/>
    <lineage>
        <taxon>Eukaryota</taxon>
        <taxon>Metazoa</taxon>
        <taxon>Chordata</taxon>
        <taxon>Craniata</taxon>
        <taxon>Vertebrata</taxon>
        <taxon>Euteleostomi</taxon>
        <taxon>Amphibia</taxon>
        <taxon>Batrachia</taxon>
        <taxon>Anura</taxon>
        <taxon>Pelobatoidea</taxon>
        <taxon>Megophryidae</taxon>
        <taxon>Leptobrachium</taxon>
    </lineage>
</organism>
<evidence type="ECO:0000256" key="4">
    <source>
        <dbReference type="ARBA" id="ARBA00022676"/>
    </source>
</evidence>